<dbReference type="FunFam" id="2.40.50.90:FF:000018">
    <property type="entry name" value="Ribonuclease"/>
    <property type="match status" value="1"/>
</dbReference>
<dbReference type="GO" id="GO:0003723">
    <property type="term" value="F:RNA binding"/>
    <property type="evidence" value="ECO:0007669"/>
    <property type="project" value="UniProtKB-UniRule"/>
</dbReference>
<evidence type="ECO:0000256" key="3">
    <source>
        <dbReference type="ARBA" id="ARBA00022737"/>
    </source>
</evidence>
<comment type="caution">
    <text evidence="7">The sequence shown here is derived from an EMBL/GenBank/DDBJ whole genome shotgun (WGS) entry which is preliminary data.</text>
</comment>
<dbReference type="GO" id="GO:0005829">
    <property type="term" value="C:cytosol"/>
    <property type="evidence" value="ECO:0007669"/>
    <property type="project" value="UniProtKB-UniRule"/>
</dbReference>
<dbReference type="AlphaFoldDB" id="A0A2V3IX73"/>
<feature type="domain" description="TNase-like" evidence="6">
    <location>
        <begin position="179"/>
        <end position="329"/>
    </location>
</feature>
<evidence type="ECO:0000259" key="5">
    <source>
        <dbReference type="PROSITE" id="PS50304"/>
    </source>
</evidence>
<feature type="domain" description="Tudor" evidence="5">
    <location>
        <begin position="736"/>
        <end position="795"/>
    </location>
</feature>
<dbReference type="STRING" id="448386.A0A2V3IX73"/>
<dbReference type="PIRSF" id="PIRSF017179">
    <property type="entry name" value="RISC-Tudor-SN"/>
    <property type="match status" value="1"/>
</dbReference>
<dbReference type="InterPro" id="IPR002999">
    <property type="entry name" value="Tudor"/>
</dbReference>
<dbReference type="GO" id="GO:0031047">
    <property type="term" value="P:regulatory ncRNA-mediated gene silencing"/>
    <property type="evidence" value="ECO:0007669"/>
    <property type="project" value="UniProtKB-UniRule"/>
</dbReference>
<dbReference type="SUPFAM" id="SSF50199">
    <property type="entry name" value="Staphylococcal nuclease"/>
    <property type="match status" value="5"/>
</dbReference>
<dbReference type="GO" id="GO:0006402">
    <property type="term" value="P:mRNA catabolic process"/>
    <property type="evidence" value="ECO:0007669"/>
    <property type="project" value="UniProtKB-UniRule"/>
</dbReference>
<keyword evidence="2 4" id="KW-0963">Cytoplasm</keyword>
<keyword evidence="8" id="KW-1185">Reference proteome</keyword>
<dbReference type="SUPFAM" id="SSF63748">
    <property type="entry name" value="Tudor/PWWP/MBT"/>
    <property type="match status" value="1"/>
</dbReference>
<evidence type="ECO:0000256" key="2">
    <source>
        <dbReference type="ARBA" id="ARBA00022490"/>
    </source>
</evidence>
<evidence type="ECO:0000259" key="6">
    <source>
        <dbReference type="PROSITE" id="PS50830"/>
    </source>
</evidence>
<dbReference type="SMART" id="SM00333">
    <property type="entry name" value="TUDOR"/>
    <property type="match status" value="1"/>
</dbReference>
<organism evidence="7 8">
    <name type="scientific">Gracilariopsis chorda</name>
    <dbReference type="NCBI Taxonomy" id="448386"/>
    <lineage>
        <taxon>Eukaryota</taxon>
        <taxon>Rhodophyta</taxon>
        <taxon>Florideophyceae</taxon>
        <taxon>Rhodymeniophycidae</taxon>
        <taxon>Gracilariales</taxon>
        <taxon>Gracilariaceae</taxon>
        <taxon>Gracilariopsis</taxon>
    </lineage>
</organism>
<dbReference type="Gene3D" id="2.30.30.140">
    <property type="match status" value="1"/>
</dbReference>
<dbReference type="OrthoDB" id="10023235at2759"/>
<dbReference type="Pfam" id="PF00567">
    <property type="entry name" value="TUDOR"/>
    <property type="match status" value="1"/>
</dbReference>
<dbReference type="PROSITE" id="PS50830">
    <property type="entry name" value="TNASE_3"/>
    <property type="match status" value="4"/>
</dbReference>
<feature type="domain" description="TNase-like" evidence="6">
    <location>
        <begin position="519"/>
        <end position="667"/>
    </location>
</feature>
<sequence length="925" mass="100654">MVAIPSTTPLSGLVKAVPSGDTLLLMKQAAPVNGPPPEMRLTLSSLKAPLLSRDAVSDEPYAWASREYLRQKLIGKVVTFRIDYRVQSLNRIFATVFLAEGGSINLDVAAAGMARVKRPLNDSGDCSPEFEALLAAEDKAAANSIGLHAGGSAPISRRVPQPNAPLLDGEQLVTSLRGRHVQGIVEYVANGSALKVLLKNVPCASEADIGDRLVTMCFSGVQCPGFRRADPENPSSQSTPMPFAVNARFLTEVRLLHRDVVISTEGVDRNGILFATIEDPNAKLYIGEELLRAGFAKTVSWSIDLSAKAPALRAAERSAMDRQVGVWKGFKRPTVNSELFNGTCVEIVSGDMIVVRDDNTGKLRRISLASVRANRLERGARDKSTVTVGPASEARDALRKKLIGKRVTVKIEYTRAPSDESLRKETMHFATVGREGDQKNTDVALPLISAGLLAVVRHRGEEDRAANYEEYLERQKAAVEAKRGIHSNNENVTRRINNLTGQDAKKRSRDVLSGLQRNGPYRGLVEYVSNASRFRVFLSSESMLITLALRAVRCPQPTRRSYAPDGSVTEEVAGEPHGDEALDFARDHIMQRDVEVEVVNVDRVGAFIGNMQLISPSGEKTDVSSLLLEHGHGYIHPSFDPSRDPFGNVYGTIEKRAREAKKGLWRDYVEQSEAELAAAEQKKSAAKNFIGVVCEIGFGGKIYVQNRDTSKSALSTIESGLKSMSLESKTAAPIATLRQGQIVAAKFSADQCWYRARVLYIHKTGEIDVRFVDYGNEGRVTIGDVRSFNTAGGLASAAPIAVEVALGNVVVPDADDACGIPAGEFLRDMIYGKEVNVSVYSMDGPAKAIGDILVPTPGGSDARVGSVSVREEILKAGLARIIRKRDRASKAAFNQLRPFEQVGIDSRAYLWNYGEAYESDFDEDN</sequence>
<reference evidence="7 8" key="1">
    <citation type="journal article" date="2018" name="Mol. Biol. Evol.">
        <title>Analysis of the draft genome of the red seaweed Gracilariopsis chorda provides insights into genome size evolution in Rhodophyta.</title>
        <authorList>
            <person name="Lee J."/>
            <person name="Yang E.C."/>
            <person name="Graf L."/>
            <person name="Yang J.H."/>
            <person name="Qiu H."/>
            <person name="Zel Zion U."/>
            <person name="Chan C.X."/>
            <person name="Stephens T.G."/>
            <person name="Weber A.P.M."/>
            <person name="Boo G.H."/>
            <person name="Boo S.M."/>
            <person name="Kim K.M."/>
            <person name="Shin Y."/>
            <person name="Jung M."/>
            <person name="Lee S.J."/>
            <person name="Yim H.S."/>
            <person name="Lee J.H."/>
            <person name="Bhattacharya D."/>
            <person name="Yoon H.S."/>
        </authorList>
    </citation>
    <scope>NUCLEOTIDE SEQUENCE [LARGE SCALE GENOMIC DNA]</scope>
    <source>
        <strain evidence="7 8">SKKU-2015</strain>
        <tissue evidence="7">Whole body</tissue>
    </source>
</reference>
<gene>
    <name evidence="7" type="ORF">BWQ96_03447</name>
</gene>
<dbReference type="Proteomes" id="UP000247409">
    <property type="component" value="Unassembled WGS sequence"/>
</dbReference>
<dbReference type="InterPro" id="IPR035437">
    <property type="entry name" value="SNase_OB-fold_sf"/>
</dbReference>
<dbReference type="GO" id="GO:0031332">
    <property type="term" value="C:RNAi effector complex"/>
    <property type="evidence" value="ECO:0007669"/>
    <property type="project" value="InterPro"/>
</dbReference>
<name>A0A2V3IX73_9FLOR</name>
<dbReference type="FunFam" id="2.30.30.140:FF:000018">
    <property type="entry name" value="Serine/threonine-protein kinase 31"/>
    <property type="match status" value="1"/>
</dbReference>
<feature type="domain" description="TNase-like" evidence="6">
    <location>
        <begin position="8"/>
        <end position="150"/>
    </location>
</feature>
<evidence type="ECO:0000256" key="4">
    <source>
        <dbReference type="PIRNR" id="PIRNR017179"/>
    </source>
</evidence>
<feature type="domain" description="TNase-like" evidence="6">
    <location>
        <begin position="338"/>
        <end position="488"/>
    </location>
</feature>
<dbReference type="InterPro" id="IPR016071">
    <property type="entry name" value="Staphylococal_nuclease_OB-fold"/>
</dbReference>
<accession>A0A2V3IX73</accession>
<dbReference type="InterPro" id="IPR016685">
    <property type="entry name" value="Silence_cplx_Nase-comp_TudorSN"/>
</dbReference>
<dbReference type="PANTHER" id="PTHR12302:SF2">
    <property type="entry name" value="STAPHYLOCOCCAL NUCLEASE DOMAIN-CONTAINING PROTEIN 1"/>
    <property type="match status" value="1"/>
</dbReference>
<dbReference type="Gene3D" id="2.40.50.90">
    <property type="match status" value="5"/>
</dbReference>
<proteinExistence type="predicted"/>
<dbReference type="Pfam" id="PF00565">
    <property type="entry name" value="SNase"/>
    <property type="match status" value="4"/>
</dbReference>
<dbReference type="GO" id="GO:0005634">
    <property type="term" value="C:nucleus"/>
    <property type="evidence" value="ECO:0007669"/>
    <property type="project" value="TreeGrafter"/>
</dbReference>
<dbReference type="PANTHER" id="PTHR12302">
    <property type="entry name" value="EBNA2 BINDING PROTEIN P100"/>
    <property type="match status" value="1"/>
</dbReference>
<evidence type="ECO:0000313" key="7">
    <source>
        <dbReference type="EMBL" id="PXF46756.1"/>
    </source>
</evidence>
<dbReference type="PROSITE" id="PS50304">
    <property type="entry name" value="TUDOR"/>
    <property type="match status" value="1"/>
</dbReference>
<keyword evidence="3" id="KW-0677">Repeat</keyword>
<comment type="subcellular location">
    <subcellularLocation>
        <location evidence="1 4">Cytoplasm</location>
    </subcellularLocation>
</comment>
<protein>
    <submittedName>
        <fullName evidence="7">Ribonuclease TUDOR 2</fullName>
    </submittedName>
</protein>
<evidence type="ECO:0000256" key="1">
    <source>
        <dbReference type="ARBA" id="ARBA00004496"/>
    </source>
</evidence>
<evidence type="ECO:0000313" key="8">
    <source>
        <dbReference type="Proteomes" id="UP000247409"/>
    </source>
</evidence>
<dbReference type="EMBL" id="NBIV01000033">
    <property type="protein sequence ID" value="PXF46756.1"/>
    <property type="molecule type" value="Genomic_DNA"/>
</dbReference>
<dbReference type="SMART" id="SM00318">
    <property type="entry name" value="SNc"/>
    <property type="match status" value="4"/>
</dbReference>
<dbReference type="GO" id="GO:0004518">
    <property type="term" value="F:nuclease activity"/>
    <property type="evidence" value="ECO:0007669"/>
    <property type="project" value="TreeGrafter"/>
</dbReference>